<dbReference type="InParanoid" id="A0A1B6QFP6"/>
<gene>
    <name evidence="1" type="ORF">SORBI_3002G382400</name>
</gene>
<sequence>MLKGYSSRRRIQTSRLSNRQVHRSVYPEFWDLKARSSLNAML</sequence>
<dbReference type="Proteomes" id="UP000000768">
    <property type="component" value="Chromosome 2"/>
</dbReference>
<protein>
    <submittedName>
        <fullName evidence="1">Uncharacterized protein</fullName>
    </submittedName>
</protein>
<accession>A0A1B6QFP6</accession>
<name>A0A1B6QFP6_SORBI</name>
<evidence type="ECO:0000313" key="1">
    <source>
        <dbReference type="EMBL" id="KXG36747.1"/>
    </source>
</evidence>
<proteinExistence type="predicted"/>
<organism evidence="1 2">
    <name type="scientific">Sorghum bicolor</name>
    <name type="common">Sorghum</name>
    <name type="synonym">Sorghum vulgare</name>
    <dbReference type="NCBI Taxonomy" id="4558"/>
    <lineage>
        <taxon>Eukaryota</taxon>
        <taxon>Viridiplantae</taxon>
        <taxon>Streptophyta</taxon>
        <taxon>Embryophyta</taxon>
        <taxon>Tracheophyta</taxon>
        <taxon>Spermatophyta</taxon>
        <taxon>Magnoliopsida</taxon>
        <taxon>Liliopsida</taxon>
        <taxon>Poales</taxon>
        <taxon>Poaceae</taxon>
        <taxon>PACMAD clade</taxon>
        <taxon>Panicoideae</taxon>
        <taxon>Andropogonodae</taxon>
        <taxon>Andropogoneae</taxon>
        <taxon>Sorghinae</taxon>
        <taxon>Sorghum</taxon>
    </lineage>
</organism>
<dbReference type="EMBL" id="CM000761">
    <property type="protein sequence ID" value="KXG36747.1"/>
    <property type="molecule type" value="Genomic_DNA"/>
</dbReference>
<reference evidence="1 2" key="1">
    <citation type="journal article" date="2009" name="Nature">
        <title>The Sorghum bicolor genome and the diversification of grasses.</title>
        <authorList>
            <person name="Paterson A.H."/>
            <person name="Bowers J.E."/>
            <person name="Bruggmann R."/>
            <person name="Dubchak I."/>
            <person name="Grimwood J."/>
            <person name="Gundlach H."/>
            <person name="Haberer G."/>
            <person name="Hellsten U."/>
            <person name="Mitros T."/>
            <person name="Poliakov A."/>
            <person name="Schmutz J."/>
            <person name="Spannagl M."/>
            <person name="Tang H."/>
            <person name="Wang X."/>
            <person name="Wicker T."/>
            <person name="Bharti A.K."/>
            <person name="Chapman J."/>
            <person name="Feltus F.A."/>
            <person name="Gowik U."/>
            <person name="Grigoriev I.V."/>
            <person name="Lyons E."/>
            <person name="Maher C.A."/>
            <person name="Martis M."/>
            <person name="Narechania A."/>
            <person name="Otillar R.P."/>
            <person name="Penning B.W."/>
            <person name="Salamov A.A."/>
            <person name="Wang Y."/>
            <person name="Zhang L."/>
            <person name="Carpita N.C."/>
            <person name="Freeling M."/>
            <person name="Gingle A.R."/>
            <person name="Hash C.T."/>
            <person name="Keller B."/>
            <person name="Klein P."/>
            <person name="Kresovich S."/>
            <person name="McCann M.C."/>
            <person name="Ming R."/>
            <person name="Peterson D.G."/>
            <person name="Mehboob-ur-Rahman"/>
            <person name="Ware D."/>
            <person name="Westhoff P."/>
            <person name="Mayer K.F."/>
            <person name="Messing J."/>
            <person name="Rokhsar D.S."/>
        </authorList>
    </citation>
    <scope>NUCLEOTIDE SEQUENCE [LARGE SCALE GENOMIC DNA]</scope>
    <source>
        <strain evidence="2">cv. BTx623</strain>
    </source>
</reference>
<reference evidence="2" key="2">
    <citation type="journal article" date="2018" name="Plant J.">
        <title>The Sorghum bicolor reference genome: improved assembly, gene annotations, a transcriptome atlas, and signatures of genome organization.</title>
        <authorList>
            <person name="McCormick R.F."/>
            <person name="Truong S.K."/>
            <person name="Sreedasyam A."/>
            <person name="Jenkins J."/>
            <person name="Shu S."/>
            <person name="Sims D."/>
            <person name="Kennedy M."/>
            <person name="Amirebrahimi M."/>
            <person name="Weers B.D."/>
            <person name="McKinley B."/>
            <person name="Mattison A."/>
            <person name="Morishige D.T."/>
            <person name="Grimwood J."/>
            <person name="Schmutz J."/>
            <person name="Mullet J.E."/>
        </authorList>
    </citation>
    <scope>NUCLEOTIDE SEQUENCE [LARGE SCALE GENOMIC DNA]</scope>
    <source>
        <strain evidence="2">cv. BTx623</strain>
    </source>
</reference>
<dbReference type="AlphaFoldDB" id="A0A1B6QFP6"/>
<evidence type="ECO:0000313" key="2">
    <source>
        <dbReference type="Proteomes" id="UP000000768"/>
    </source>
</evidence>
<keyword evidence="2" id="KW-1185">Reference proteome</keyword>
<dbReference type="Gramene" id="KXG36747">
    <property type="protein sequence ID" value="KXG36747"/>
    <property type="gene ID" value="SORBI_3002G382400"/>
</dbReference>